<accession>A0ACC0UAV3</accession>
<dbReference type="EMBL" id="JAGFNK010000098">
    <property type="protein sequence ID" value="KAI9508214.1"/>
    <property type="molecule type" value="Genomic_DNA"/>
</dbReference>
<evidence type="ECO:0000313" key="1">
    <source>
        <dbReference type="EMBL" id="KAI9508214.1"/>
    </source>
</evidence>
<evidence type="ECO:0000313" key="2">
    <source>
        <dbReference type="Proteomes" id="UP001207468"/>
    </source>
</evidence>
<organism evidence="1 2">
    <name type="scientific">Russula earlei</name>
    <dbReference type="NCBI Taxonomy" id="71964"/>
    <lineage>
        <taxon>Eukaryota</taxon>
        <taxon>Fungi</taxon>
        <taxon>Dikarya</taxon>
        <taxon>Basidiomycota</taxon>
        <taxon>Agaricomycotina</taxon>
        <taxon>Agaricomycetes</taxon>
        <taxon>Russulales</taxon>
        <taxon>Russulaceae</taxon>
        <taxon>Russula</taxon>
    </lineage>
</organism>
<proteinExistence type="predicted"/>
<gene>
    <name evidence="1" type="ORF">F5148DRAFT_1284301</name>
</gene>
<protein>
    <submittedName>
        <fullName evidence="1">Kinase-like domain-containing protein</fullName>
    </submittedName>
</protein>
<name>A0ACC0UAV3_9AGAM</name>
<dbReference type="Proteomes" id="UP001207468">
    <property type="component" value="Unassembled WGS sequence"/>
</dbReference>
<keyword evidence="2" id="KW-1185">Reference proteome</keyword>
<reference evidence="1" key="1">
    <citation type="submission" date="2021-03" db="EMBL/GenBank/DDBJ databases">
        <title>Evolutionary priming and transition to the ectomycorrhizal habit in an iconic lineage of mushroom-forming fungi: is preadaptation a requirement?</title>
        <authorList>
            <consortium name="DOE Joint Genome Institute"/>
            <person name="Looney B.P."/>
            <person name="Miyauchi S."/>
            <person name="Morin E."/>
            <person name="Drula E."/>
            <person name="Courty P.E."/>
            <person name="Chicoki N."/>
            <person name="Fauchery L."/>
            <person name="Kohler A."/>
            <person name="Kuo A."/>
            <person name="LaButti K."/>
            <person name="Pangilinan J."/>
            <person name="Lipzen A."/>
            <person name="Riley R."/>
            <person name="Andreopoulos W."/>
            <person name="He G."/>
            <person name="Johnson J."/>
            <person name="Barry K.W."/>
            <person name="Grigoriev I.V."/>
            <person name="Nagy L."/>
            <person name="Hibbett D."/>
            <person name="Henrissat B."/>
            <person name="Matheny P.B."/>
            <person name="Labbe J."/>
            <person name="Martin A.F."/>
        </authorList>
    </citation>
    <scope>NUCLEOTIDE SEQUENCE</scope>
    <source>
        <strain evidence="1">BPL698</strain>
    </source>
</reference>
<comment type="caution">
    <text evidence="1">The sequence shown here is derived from an EMBL/GenBank/DDBJ whole genome shotgun (WGS) entry which is preliminary data.</text>
</comment>
<sequence>MDASDCSDDDGDHLHTPLHLPDTNAAIAPNSDRPFSLSSSLSNDSSDFFDFTQSKYLHSSHLSRSISPLSPSEQHSPFGFSDQLSSSHNLSHNALQLDQLTSPYQPDLSPHSSRFSLASSPQTAPPQSYGSHDELPRVSAEPRTSPSPHLASHPHTPHLPRPGYRITTKASVYSRRFPRGHRLSSEFVRWYQLGDELGAGGYGFVLTAFHRLELREVAVKFIIKAKVPEHAWMEDKSTRRVPTEALLLGLLNHPNIVKCIDLFEDDSYFYLVQELHGTPWVPHPKDPLARVQISVPGKPSSYLPTPALTPSPSADSDLHVPVTPPQFSAGSGDCREPGSAKQLPPSPKDLVFGSGDTASSYFRTSQPVFSRRASHDLFECIEQSKDKRLSESQARFVFAQVVEAVHYLDSQGVTHCDIKDENILVDSYLNIKIVDFGSAVVVDPSEPRPRYTLFFGTTAYAASEVLQKKPYHAPPAEIWTLGVLLSYLLTGASPFPTERDAIAGRVSLAEHASAYISESAEQLMLRCLDPDPERRADIDEVRAHPWLKGALDLPLEERIL</sequence>